<reference evidence="11" key="1">
    <citation type="journal article" date="2019" name="Int. J. Syst. Evol. Microbiol.">
        <title>The Global Catalogue of Microorganisms (GCM) 10K type strain sequencing project: providing services to taxonomists for standard genome sequencing and annotation.</title>
        <authorList>
            <consortium name="The Broad Institute Genomics Platform"/>
            <consortium name="The Broad Institute Genome Sequencing Center for Infectious Disease"/>
            <person name="Wu L."/>
            <person name="Ma J."/>
        </authorList>
    </citation>
    <scope>NUCLEOTIDE SEQUENCE [LARGE SCALE GENOMIC DNA]</scope>
    <source>
        <strain evidence="11">JCM 18657</strain>
    </source>
</reference>
<organism evidence="10 11">
    <name type="scientific">Paenibacillus thermoaerophilus</name>
    <dbReference type="NCBI Taxonomy" id="1215385"/>
    <lineage>
        <taxon>Bacteria</taxon>
        <taxon>Bacillati</taxon>
        <taxon>Bacillota</taxon>
        <taxon>Bacilli</taxon>
        <taxon>Bacillales</taxon>
        <taxon>Paenibacillaceae</taxon>
        <taxon>Paenibacillus</taxon>
    </lineage>
</organism>
<dbReference type="InterPro" id="IPR004485">
    <property type="entry name" value="Cobalamin_biosynth_CobD/CbiB"/>
</dbReference>
<dbReference type="PANTHER" id="PTHR34308">
    <property type="entry name" value="COBALAMIN BIOSYNTHESIS PROTEIN CBIB"/>
    <property type="match status" value="1"/>
</dbReference>
<dbReference type="PANTHER" id="PTHR34308:SF1">
    <property type="entry name" value="COBALAMIN BIOSYNTHESIS PROTEIN CBIB"/>
    <property type="match status" value="1"/>
</dbReference>
<evidence type="ECO:0000256" key="6">
    <source>
        <dbReference type="ARBA" id="ARBA00022692"/>
    </source>
</evidence>
<dbReference type="NCBIfam" id="TIGR00380">
    <property type="entry name" value="cobal_cbiB"/>
    <property type="match status" value="1"/>
</dbReference>
<gene>
    <name evidence="10" type="primary">cbiB</name>
    <name evidence="9" type="synonym">cobD</name>
    <name evidence="10" type="ORF">ACFQWB_02680</name>
</gene>
<evidence type="ECO:0000256" key="4">
    <source>
        <dbReference type="ARBA" id="ARBA00022475"/>
    </source>
</evidence>
<comment type="caution">
    <text evidence="9">Lacks conserved residue(s) required for the propagation of feature annotation.</text>
</comment>
<evidence type="ECO:0000256" key="2">
    <source>
        <dbReference type="ARBA" id="ARBA00004953"/>
    </source>
</evidence>
<keyword evidence="8 9" id="KW-0472">Membrane</keyword>
<evidence type="ECO:0000313" key="11">
    <source>
        <dbReference type="Proteomes" id="UP001596528"/>
    </source>
</evidence>
<keyword evidence="4 9" id="KW-1003">Cell membrane</keyword>
<feature type="transmembrane region" description="Helical" evidence="9">
    <location>
        <begin position="313"/>
        <end position="332"/>
    </location>
</feature>
<sequence length="333" mass="36164">MWMYSWTEIAWIVAAAVAVDLIVGDPPRLPHPVVWIGRLISLLQRRLVGDRLDKPLEARHNGRAGERLRGVLLCAAVVAASAGLTWLVCAAAARIHPGLGYAAHVWLISTTIAIKGLRDAAMQVYEPLSRGDLPEARKWVGYIVGRDTEHLNEPEIARAAVETVAENTVDAVVSPIFYALLGGAPLAMLYRASNTLDSMVGYRSDKYVYFGWASARWDDVLNWAPARLTGLLLTAASLALPGYSARRAAAAIVRFARLHPSPNSGIPESAVAGALGVQLGGVNRYFGKDSERARLGWAIRPLNREDIRKCNRLLMSVAYGLLGVLICFGFAAF</sequence>
<feature type="transmembrane region" description="Helical" evidence="9">
    <location>
        <begin position="70"/>
        <end position="93"/>
    </location>
</feature>
<evidence type="ECO:0000256" key="3">
    <source>
        <dbReference type="ARBA" id="ARBA00006263"/>
    </source>
</evidence>
<evidence type="ECO:0000256" key="8">
    <source>
        <dbReference type="ARBA" id="ARBA00023136"/>
    </source>
</evidence>
<dbReference type="Pfam" id="PF03186">
    <property type="entry name" value="CobD_Cbib"/>
    <property type="match status" value="1"/>
</dbReference>
<comment type="function">
    <text evidence="9">Converts cobyric acid to cobinamide by the addition of aminopropanol on the F carboxylic group.</text>
</comment>
<dbReference type="HAMAP" id="MF_00024">
    <property type="entry name" value="CobD_CbiB"/>
    <property type="match status" value="1"/>
</dbReference>
<comment type="subcellular location">
    <subcellularLocation>
        <location evidence="1 9">Cell membrane</location>
        <topology evidence="1 9">Multi-pass membrane protein</topology>
    </subcellularLocation>
</comment>
<evidence type="ECO:0000256" key="1">
    <source>
        <dbReference type="ARBA" id="ARBA00004651"/>
    </source>
</evidence>
<keyword evidence="5 9" id="KW-0169">Cobalamin biosynthesis</keyword>
<proteinExistence type="inferred from homology"/>
<keyword evidence="7 9" id="KW-1133">Transmembrane helix</keyword>
<dbReference type="RefSeq" id="WP_138788802.1">
    <property type="nucleotide sequence ID" value="NZ_JBHTGQ010000004.1"/>
</dbReference>
<comment type="caution">
    <text evidence="10">The sequence shown here is derived from an EMBL/GenBank/DDBJ whole genome shotgun (WGS) entry which is preliminary data.</text>
</comment>
<evidence type="ECO:0000256" key="7">
    <source>
        <dbReference type="ARBA" id="ARBA00022989"/>
    </source>
</evidence>
<comment type="pathway">
    <text evidence="2 9">Cofactor biosynthesis; adenosylcobalamin biosynthesis.</text>
</comment>
<accession>A0ABW2V247</accession>
<evidence type="ECO:0000313" key="10">
    <source>
        <dbReference type="EMBL" id="MFC7748851.1"/>
    </source>
</evidence>
<protein>
    <recommendedName>
        <fullName evidence="9">Cobalamin biosynthesis protein CobD</fullName>
    </recommendedName>
</protein>
<keyword evidence="6 9" id="KW-0812">Transmembrane</keyword>
<evidence type="ECO:0000256" key="5">
    <source>
        <dbReference type="ARBA" id="ARBA00022573"/>
    </source>
</evidence>
<evidence type="ECO:0000256" key="9">
    <source>
        <dbReference type="HAMAP-Rule" id="MF_00024"/>
    </source>
</evidence>
<dbReference type="EMBL" id="JBHTGQ010000004">
    <property type="protein sequence ID" value="MFC7748851.1"/>
    <property type="molecule type" value="Genomic_DNA"/>
</dbReference>
<name>A0ABW2V247_9BACL</name>
<dbReference type="Proteomes" id="UP001596528">
    <property type="component" value="Unassembled WGS sequence"/>
</dbReference>
<keyword evidence="11" id="KW-1185">Reference proteome</keyword>
<comment type="similarity">
    <text evidence="3 9">Belongs to the CobD/CbiB family.</text>
</comment>